<feature type="transmembrane region" description="Helical" evidence="10">
    <location>
        <begin position="257"/>
        <end position="278"/>
    </location>
</feature>
<dbReference type="Gene3D" id="3.40.50.1000">
    <property type="entry name" value="HAD superfamily/HAD-like"/>
    <property type="match status" value="1"/>
</dbReference>
<dbReference type="SFLD" id="SFLDF00027">
    <property type="entry name" value="p-type_atpase"/>
    <property type="match status" value="1"/>
</dbReference>
<dbReference type="SUPFAM" id="SSF56784">
    <property type="entry name" value="HAD-like"/>
    <property type="match status" value="1"/>
</dbReference>
<dbReference type="PRINTS" id="PR00120">
    <property type="entry name" value="HATPASE"/>
</dbReference>
<evidence type="ECO:0000259" key="11">
    <source>
        <dbReference type="SMART" id="SM00831"/>
    </source>
</evidence>
<dbReference type="SFLD" id="SFLDG00002">
    <property type="entry name" value="C1.7:_P-type_atpase_like"/>
    <property type="match status" value="1"/>
</dbReference>
<evidence type="ECO:0000256" key="1">
    <source>
        <dbReference type="ARBA" id="ARBA00004141"/>
    </source>
</evidence>
<feature type="transmembrane region" description="Helical" evidence="10">
    <location>
        <begin position="832"/>
        <end position="855"/>
    </location>
</feature>
<feature type="transmembrane region" description="Helical" evidence="10">
    <location>
        <begin position="775"/>
        <end position="794"/>
    </location>
</feature>
<dbReference type="PANTHER" id="PTHR42861">
    <property type="entry name" value="CALCIUM-TRANSPORTING ATPASE"/>
    <property type="match status" value="1"/>
</dbReference>
<evidence type="ECO:0000256" key="8">
    <source>
        <dbReference type="ARBA" id="ARBA00023136"/>
    </source>
</evidence>
<feature type="region of interest" description="Disordered" evidence="9">
    <location>
        <begin position="1"/>
        <end position="31"/>
    </location>
</feature>
<evidence type="ECO:0000256" key="4">
    <source>
        <dbReference type="ARBA" id="ARBA00022741"/>
    </source>
</evidence>
<sequence length="876" mass="93287">MELIMSPSSVEEVSPSLSSEKIKPKNTDSNSNATLNAVEIQSKISELHTSSKGLTSIEAQDRLAKDGPNAIQAHEESRWKKLLGYFWGPIPWMIEIAAVISFLRADWPDFFVISGLLLYNAAIGFWQDNKAANALAALKKGLALKASVCRDGAWTSIAATDLVTGDIVTVAAGEIVPADLLLIDGKYLSVDQAALTGESLPVSKKIGDGAYSGSIARQGSMIGLVTATGNNTFFGRTAKLVASAGSKSHAEQAVLRIGDFLIILAAALAVVLVGAQLWRDLAHNAIWHWSEAGAIAQFVLVLLVASVPVAMPAVMSVTMALGALALSRQKAIVSRLSAIEELAGVDVLCSDKTGTLTQNKLTLQAPIPFGTAKADDLVIAAALATQAESTDAIDLAVLKALPENNPLGTYKLLDFIPFDPVNKKTVGIVQDTAGHNLRYAKGAPQVIAKLCGLVEGAVDSNDSSPTTEYFGKVSELASHGTRSLGVAVSQDDGKTWVLLGLLPMLDPPRPDAAATIAQAKKLGLSVKMVTGDDVAIGSEIAHQLGLGEHLLKASDIFSPDMNPNKIPVDAARAVEVADGFGRVFPEHKFEIVKALQELGHIVAMTGDGVNDAPALKQADCGVAVSGATDAARSAAALVLTAPGLSTIVNAIVEARAIFERITSYIYYRIAMTIDIMFLVVASYLVFGFQPLTAIMIVVLALLDDIPIMTIAYDNVVTSPQPVRWDMHRIISFSSIMGIASLAESFGLLLLGIAWMHTPWLMGIVSLTTAHLQTMIFLQLAAGGHLLLFVVRTRHTIFKPPYPSRPLFLAVVGTQIVAVLLCVFGVLVPALPWIMIGVVWAYALVWMVIIDGIKIFTNSQMMRREKNSQKLSHPINQ</sequence>
<name>A0ABQ5WUW5_9PROT</name>
<dbReference type="SMART" id="SM00831">
    <property type="entry name" value="Cation_ATPase_N"/>
    <property type="match status" value="1"/>
</dbReference>
<dbReference type="Gene3D" id="1.20.1110.10">
    <property type="entry name" value="Calcium-transporting ATPase, transmembrane domain"/>
    <property type="match status" value="1"/>
</dbReference>
<dbReference type="PRINTS" id="PR00119">
    <property type="entry name" value="CATATPASE"/>
</dbReference>
<comment type="similarity">
    <text evidence="2">Belongs to the cation transport ATPase (P-type) (TC 3.A.3) family. Type IIIA subfamily.</text>
</comment>
<evidence type="ECO:0000256" key="6">
    <source>
        <dbReference type="ARBA" id="ARBA00022967"/>
    </source>
</evidence>
<evidence type="ECO:0000256" key="3">
    <source>
        <dbReference type="ARBA" id="ARBA00022692"/>
    </source>
</evidence>
<dbReference type="Gene3D" id="3.40.1110.10">
    <property type="entry name" value="Calcium-transporting ATPase, cytoplasmic domain N"/>
    <property type="match status" value="1"/>
</dbReference>
<dbReference type="InterPro" id="IPR059000">
    <property type="entry name" value="ATPase_P-type_domA"/>
</dbReference>
<dbReference type="SUPFAM" id="SSF81653">
    <property type="entry name" value="Calcium ATPase, transduction domain A"/>
    <property type="match status" value="1"/>
</dbReference>
<gene>
    <name evidence="12" type="ORF">GCM10007870_29280</name>
</gene>
<evidence type="ECO:0000256" key="2">
    <source>
        <dbReference type="ARBA" id="ARBA00008804"/>
    </source>
</evidence>
<reference evidence="13" key="1">
    <citation type="journal article" date="2019" name="Int. J. Syst. Evol. Microbiol.">
        <title>The Global Catalogue of Microorganisms (GCM) 10K type strain sequencing project: providing services to taxonomists for standard genome sequencing and annotation.</title>
        <authorList>
            <consortium name="The Broad Institute Genomics Platform"/>
            <consortium name="The Broad Institute Genome Sequencing Center for Infectious Disease"/>
            <person name="Wu L."/>
            <person name="Ma J."/>
        </authorList>
    </citation>
    <scope>NUCLEOTIDE SEQUENCE [LARGE SCALE GENOMIC DNA]</scope>
    <source>
        <strain evidence="13">NBRC 3266</strain>
    </source>
</reference>
<dbReference type="SFLD" id="SFLDS00003">
    <property type="entry name" value="Haloacid_Dehalogenase"/>
    <property type="match status" value="1"/>
</dbReference>
<comment type="subcellular location">
    <subcellularLocation>
        <location evidence="1">Membrane</location>
        <topology evidence="1">Multi-pass membrane protein</topology>
    </subcellularLocation>
</comment>
<keyword evidence="6" id="KW-1278">Translocase</keyword>
<dbReference type="Pfam" id="PF00702">
    <property type="entry name" value="Hydrolase"/>
    <property type="match status" value="1"/>
</dbReference>
<dbReference type="InterPro" id="IPR006534">
    <property type="entry name" value="P-type_ATPase_IIIA"/>
</dbReference>
<keyword evidence="7 10" id="KW-1133">Transmembrane helix</keyword>
<proteinExistence type="inferred from homology"/>
<dbReference type="InterPro" id="IPR008250">
    <property type="entry name" value="ATPase_P-typ_transduc_dom_A_sf"/>
</dbReference>
<evidence type="ECO:0000256" key="5">
    <source>
        <dbReference type="ARBA" id="ARBA00022840"/>
    </source>
</evidence>
<dbReference type="Pfam" id="PF00122">
    <property type="entry name" value="E1-E2_ATPase"/>
    <property type="match status" value="1"/>
</dbReference>
<keyword evidence="8 10" id="KW-0472">Membrane</keyword>
<keyword evidence="13" id="KW-1185">Reference proteome</keyword>
<feature type="transmembrane region" description="Helical" evidence="10">
    <location>
        <begin position="732"/>
        <end position="755"/>
    </location>
</feature>
<dbReference type="PROSITE" id="PS00154">
    <property type="entry name" value="ATPASE_E1_E2"/>
    <property type="match status" value="1"/>
</dbReference>
<feature type="transmembrane region" description="Helical" evidence="10">
    <location>
        <begin position="82"/>
        <end position="104"/>
    </location>
</feature>
<organism evidence="12 13">
    <name type="scientific">Gluconobacter kondonii</name>
    <dbReference type="NCBI Taxonomy" id="941463"/>
    <lineage>
        <taxon>Bacteria</taxon>
        <taxon>Pseudomonadati</taxon>
        <taxon>Pseudomonadota</taxon>
        <taxon>Alphaproteobacteria</taxon>
        <taxon>Acetobacterales</taxon>
        <taxon>Acetobacteraceae</taxon>
        <taxon>Gluconobacter</taxon>
    </lineage>
</organism>
<protein>
    <submittedName>
        <fullName evidence="12">Plasma-membrane proton-efflux P-type ATPase</fullName>
    </submittedName>
</protein>
<dbReference type="InterPro" id="IPR001757">
    <property type="entry name" value="P_typ_ATPase"/>
</dbReference>
<evidence type="ECO:0000313" key="13">
    <source>
        <dbReference type="Proteomes" id="UP001156629"/>
    </source>
</evidence>
<dbReference type="InterPro" id="IPR018303">
    <property type="entry name" value="ATPase_P-typ_P_site"/>
</dbReference>
<evidence type="ECO:0000313" key="12">
    <source>
        <dbReference type="EMBL" id="GLQ67343.1"/>
    </source>
</evidence>
<feature type="transmembrane region" description="Helical" evidence="10">
    <location>
        <begin position="665"/>
        <end position="686"/>
    </location>
</feature>
<dbReference type="InterPro" id="IPR044492">
    <property type="entry name" value="P_typ_ATPase_HD_dom"/>
</dbReference>
<dbReference type="Gene3D" id="2.70.150.10">
    <property type="entry name" value="Calcium-transporting ATPase, cytoplasmic transduction domain A"/>
    <property type="match status" value="1"/>
</dbReference>
<evidence type="ECO:0000256" key="9">
    <source>
        <dbReference type="SAM" id="MobiDB-lite"/>
    </source>
</evidence>
<feature type="transmembrane region" description="Helical" evidence="10">
    <location>
        <begin position="298"/>
        <end position="326"/>
    </location>
</feature>
<dbReference type="InterPro" id="IPR036412">
    <property type="entry name" value="HAD-like_sf"/>
</dbReference>
<dbReference type="InterPro" id="IPR004014">
    <property type="entry name" value="ATPase_P-typ_cation-transptr_N"/>
</dbReference>
<dbReference type="EMBL" id="BSNV01000049">
    <property type="protein sequence ID" value="GLQ67343.1"/>
    <property type="molecule type" value="Genomic_DNA"/>
</dbReference>
<feature type="transmembrane region" description="Helical" evidence="10">
    <location>
        <begin position="806"/>
        <end position="826"/>
    </location>
</feature>
<accession>A0ABQ5WUW5</accession>
<dbReference type="NCBIfam" id="TIGR01494">
    <property type="entry name" value="ATPase_P-type"/>
    <property type="match status" value="2"/>
</dbReference>
<keyword evidence="3 10" id="KW-0812">Transmembrane</keyword>
<feature type="transmembrane region" description="Helical" evidence="10">
    <location>
        <begin position="110"/>
        <end position="126"/>
    </location>
</feature>
<dbReference type="CDD" id="cd02076">
    <property type="entry name" value="P-type_ATPase_H"/>
    <property type="match status" value="1"/>
</dbReference>
<dbReference type="NCBIfam" id="TIGR01647">
    <property type="entry name" value="ATPase-IIIA_H"/>
    <property type="match status" value="1"/>
</dbReference>
<feature type="compositionally biased region" description="Low complexity" evidence="9">
    <location>
        <begin position="1"/>
        <end position="19"/>
    </location>
</feature>
<dbReference type="SUPFAM" id="SSF81665">
    <property type="entry name" value="Calcium ATPase, transmembrane domain M"/>
    <property type="match status" value="1"/>
</dbReference>
<dbReference type="InterPro" id="IPR023214">
    <property type="entry name" value="HAD_sf"/>
</dbReference>
<dbReference type="Pfam" id="PF00690">
    <property type="entry name" value="Cation_ATPase_N"/>
    <property type="match status" value="1"/>
</dbReference>
<feature type="domain" description="Cation-transporting P-type ATPase N-terminal" evidence="11">
    <location>
        <begin position="34"/>
        <end position="106"/>
    </location>
</feature>
<feature type="transmembrane region" description="Helical" evidence="10">
    <location>
        <begin position="692"/>
        <end position="712"/>
    </location>
</feature>
<keyword evidence="4" id="KW-0547">Nucleotide-binding</keyword>
<dbReference type="InterPro" id="IPR023299">
    <property type="entry name" value="ATPase_P-typ_cyto_dom_N"/>
</dbReference>
<evidence type="ECO:0000256" key="10">
    <source>
        <dbReference type="SAM" id="Phobius"/>
    </source>
</evidence>
<dbReference type="Proteomes" id="UP001156629">
    <property type="component" value="Unassembled WGS sequence"/>
</dbReference>
<evidence type="ECO:0000256" key="7">
    <source>
        <dbReference type="ARBA" id="ARBA00022989"/>
    </source>
</evidence>
<dbReference type="InterPro" id="IPR023298">
    <property type="entry name" value="ATPase_P-typ_TM_dom_sf"/>
</dbReference>
<keyword evidence="5" id="KW-0067">ATP-binding</keyword>
<comment type="caution">
    <text evidence="12">The sequence shown here is derived from an EMBL/GenBank/DDBJ whole genome shotgun (WGS) entry which is preliminary data.</text>
</comment>